<dbReference type="Gene3D" id="3.80.10.10">
    <property type="entry name" value="Ribonuclease Inhibitor"/>
    <property type="match status" value="1"/>
</dbReference>
<evidence type="ECO:0000313" key="2">
    <source>
        <dbReference type="Proteomes" id="UP001362999"/>
    </source>
</evidence>
<reference evidence="1 2" key="1">
    <citation type="journal article" date="2024" name="J Genomics">
        <title>Draft genome sequencing and assembly of Favolaschia claudopus CIRM-BRFM 2984 isolated from oak limbs.</title>
        <authorList>
            <person name="Navarro D."/>
            <person name="Drula E."/>
            <person name="Chaduli D."/>
            <person name="Cazenave R."/>
            <person name="Ahrendt S."/>
            <person name="Wang J."/>
            <person name="Lipzen A."/>
            <person name="Daum C."/>
            <person name="Barry K."/>
            <person name="Grigoriev I.V."/>
            <person name="Favel A."/>
            <person name="Rosso M.N."/>
            <person name="Martin F."/>
        </authorList>
    </citation>
    <scope>NUCLEOTIDE SEQUENCE [LARGE SCALE GENOMIC DNA]</scope>
    <source>
        <strain evidence="1 2">CIRM-BRFM 2984</strain>
    </source>
</reference>
<protein>
    <submittedName>
        <fullName evidence="1">F-box domain-containing protein</fullName>
    </submittedName>
</protein>
<organism evidence="1 2">
    <name type="scientific">Favolaschia claudopus</name>
    <dbReference type="NCBI Taxonomy" id="2862362"/>
    <lineage>
        <taxon>Eukaryota</taxon>
        <taxon>Fungi</taxon>
        <taxon>Dikarya</taxon>
        <taxon>Basidiomycota</taxon>
        <taxon>Agaricomycotina</taxon>
        <taxon>Agaricomycetes</taxon>
        <taxon>Agaricomycetidae</taxon>
        <taxon>Agaricales</taxon>
        <taxon>Marasmiineae</taxon>
        <taxon>Mycenaceae</taxon>
        <taxon>Favolaschia</taxon>
    </lineage>
</organism>
<gene>
    <name evidence="1" type="ORF">R3P38DRAFT_2862975</name>
</gene>
<keyword evidence="2" id="KW-1185">Reference proteome</keyword>
<dbReference type="AlphaFoldDB" id="A0AAW0DFL4"/>
<dbReference type="Gene3D" id="1.20.1280.50">
    <property type="match status" value="1"/>
</dbReference>
<evidence type="ECO:0000313" key="1">
    <source>
        <dbReference type="EMBL" id="KAK7050306.1"/>
    </source>
</evidence>
<dbReference type="Proteomes" id="UP001362999">
    <property type="component" value="Unassembled WGS sequence"/>
</dbReference>
<accession>A0AAW0DFL4</accession>
<dbReference type="InterPro" id="IPR032675">
    <property type="entry name" value="LRR_dom_sf"/>
</dbReference>
<name>A0AAW0DFL4_9AGAR</name>
<sequence length="377" mass="42757">MYPPGSINTLMAFSFYQIGPHPSRIPLESQTEAVASFYETSGMAYPWTYPIFDLPPEILSEIFVHVFPEYPQALPLNGPFSPLVLCQICRSWRAVALSTPPLWRAMKADLWSGDSDSKISKQLELFKLYLKRSGSCPLSVNLSHARKVTHRLVPQFLRALAAHTTRWEHIDLLMPFEYMYLFLGRDMPLLRSLTFGPSNYPHGRGLPRLSTLFDSAPQLTHLILTHNFFKRVFGMPFAQLTHIEADCLYVGECVEILREAPLLEVATFRMCQDIDQFAVLDPLRPASLIQHHCLHHLAVGSYHDAIEPPNLRGFLECFALPALRYLHIHERCISLPSLSDFIARSKCDLGRLHIAGATLTETVVREQLPPLGVITLE</sequence>
<dbReference type="SUPFAM" id="SSF52047">
    <property type="entry name" value="RNI-like"/>
    <property type="match status" value="1"/>
</dbReference>
<dbReference type="SUPFAM" id="SSF81383">
    <property type="entry name" value="F-box domain"/>
    <property type="match status" value="1"/>
</dbReference>
<proteinExistence type="predicted"/>
<comment type="caution">
    <text evidence="1">The sequence shown here is derived from an EMBL/GenBank/DDBJ whole genome shotgun (WGS) entry which is preliminary data.</text>
</comment>
<dbReference type="EMBL" id="JAWWNJ010000008">
    <property type="protein sequence ID" value="KAK7050306.1"/>
    <property type="molecule type" value="Genomic_DNA"/>
</dbReference>
<dbReference type="InterPro" id="IPR036047">
    <property type="entry name" value="F-box-like_dom_sf"/>
</dbReference>